<feature type="domain" description="EF-hand" evidence="3">
    <location>
        <begin position="7"/>
        <end position="42"/>
    </location>
</feature>
<dbReference type="InterPro" id="IPR011992">
    <property type="entry name" value="EF-hand-dom_pair"/>
</dbReference>
<dbReference type="PROSITE" id="PS00018">
    <property type="entry name" value="EF_HAND_1"/>
    <property type="match status" value="3"/>
</dbReference>
<dbReference type="Pfam" id="PF13499">
    <property type="entry name" value="EF-hand_7"/>
    <property type="match status" value="2"/>
</dbReference>
<name>A0ABD0LMR8_9CAEN</name>
<dbReference type="Gene3D" id="1.10.238.10">
    <property type="entry name" value="EF-hand"/>
    <property type="match status" value="2"/>
</dbReference>
<accession>A0ABD0LMR8</accession>
<dbReference type="Proteomes" id="UP001519460">
    <property type="component" value="Unassembled WGS sequence"/>
</dbReference>
<dbReference type="InterPro" id="IPR018247">
    <property type="entry name" value="EF_Hand_1_Ca_BS"/>
</dbReference>
<dbReference type="EMBL" id="JACVVK020000035">
    <property type="protein sequence ID" value="KAK7500810.1"/>
    <property type="molecule type" value="Genomic_DNA"/>
</dbReference>
<proteinExistence type="predicted"/>
<dbReference type="PROSITE" id="PS50222">
    <property type="entry name" value="EF_HAND_2"/>
    <property type="match status" value="3"/>
</dbReference>
<evidence type="ECO:0000313" key="4">
    <source>
        <dbReference type="EMBL" id="KAK7500810.1"/>
    </source>
</evidence>
<dbReference type="PANTHER" id="PTHR23050">
    <property type="entry name" value="CALCIUM BINDING PROTEIN"/>
    <property type="match status" value="1"/>
</dbReference>
<dbReference type="InterPro" id="IPR002048">
    <property type="entry name" value="EF_hand_dom"/>
</dbReference>
<keyword evidence="1" id="KW-0677">Repeat</keyword>
<evidence type="ECO:0000313" key="5">
    <source>
        <dbReference type="Proteomes" id="UP001519460"/>
    </source>
</evidence>
<keyword evidence="5" id="KW-1185">Reference proteome</keyword>
<dbReference type="InterPro" id="IPR050145">
    <property type="entry name" value="Centrin_CML-like"/>
</dbReference>
<organism evidence="4 5">
    <name type="scientific">Batillaria attramentaria</name>
    <dbReference type="NCBI Taxonomy" id="370345"/>
    <lineage>
        <taxon>Eukaryota</taxon>
        <taxon>Metazoa</taxon>
        <taxon>Spiralia</taxon>
        <taxon>Lophotrochozoa</taxon>
        <taxon>Mollusca</taxon>
        <taxon>Gastropoda</taxon>
        <taxon>Caenogastropoda</taxon>
        <taxon>Sorbeoconcha</taxon>
        <taxon>Cerithioidea</taxon>
        <taxon>Batillariidae</taxon>
        <taxon>Batillaria</taxon>
    </lineage>
</organism>
<sequence>MAKKGGPNKDQYRELFKKFDADGNGYLSISEFRNVLKAADSNLKDSQIAQFFLFFDGEKGDRRITEEEFSKGLDQVLSYVAKVKDLFKKYDSSGDGFLDRTELRKLLTDASGGKMTTSEMDQILKDADRNRDNQISLNEFLDACC</sequence>
<feature type="domain" description="EF-hand" evidence="3">
    <location>
        <begin position="115"/>
        <end position="145"/>
    </location>
</feature>
<reference evidence="4 5" key="1">
    <citation type="journal article" date="2023" name="Sci. Data">
        <title>Genome assembly of the Korean intertidal mud-creeper Batillaria attramentaria.</title>
        <authorList>
            <person name="Patra A.K."/>
            <person name="Ho P.T."/>
            <person name="Jun S."/>
            <person name="Lee S.J."/>
            <person name="Kim Y."/>
            <person name="Won Y.J."/>
        </authorList>
    </citation>
    <scope>NUCLEOTIDE SEQUENCE [LARGE SCALE GENOMIC DNA]</scope>
    <source>
        <strain evidence="4">Wonlab-2016</strain>
    </source>
</reference>
<dbReference type="SUPFAM" id="SSF47473">
    <property type="entry name" value="EF-hand"/>
    <property type="match status" value="1"/>
</dbReference>
<dbReference type="SMART" id="SM00054">
    <property type="entry name" value="EFh"/>
    <property type="match status" value="3"/>
</dbReference>
<evidence type="ECO:0000256" key="1">
    <source>
        <dbReference type="ARBA" id="ARBA00022737"/>
    </source>
</evidence>
<keyword evidence="2" id="KW-0106">Calcium</keyword>
<dbReference type="AlphaFoldDB" id="A0ABD0LMR8"/>
<gene>
    <name evidence="4" type="ORF">BaRGS_00008054</name>
</gene>
<dbReference type="CDD" id="cd00051">
    <property type="entry name" value="EFh"/>
    <property type="match status" value="1"/>
</dbReference>
<evidence type="ECO:0000256" key="2">
    <source>
        <dbReference type="ARBA" id="ARBA00022837"/>
    </source>
</evidence>
<evidence type="ECO:0000259" key="3">
    <source>
        <dbReference type="PROSITE" id="PS50222"/>
    </source>
</evidence>
<feature type="domain" description="EF-hand" evidence="3">
    <location>
        <begin position="78"/>
        <end position="113"/>
    </location>
</feature>
<protein>
    <recommendedName>
        <fullName evidence="3">EF-hand domain-containing protein</fullName>
    </recommendedName>
</protein>
<comment type="caution">
    <text evidence="4">The sequence shown here is derived from an EMBL/GenBank/DDBJ whole genome shotgun (WGS) entry which is preliminary data.</text>
</comment>